<sequence length="171" mass="19644">MKKIGLILMITTLLWSAVCTSNSDSDADILRLQQNWQIQSSAKVHEGGNTISTTDFAPEEWYSTSVPTTVLAALVEGGIYPDPYYGLNLKSIPGYREGRWLVMPEDSPFRPSWWYRTAFKIPGEYEGRELVLHFDGINYQANIWLNGHQIADDDEVIGMFRRFEFDINEWT</sequence>
<reference evidence="3" key="1">
    <citation type="journal article" date="2014" name="Front. Microbiol.">
        <title>High frequency of phylogenetically diverse reductive dehalogenase-homologous genes in deep subseafloor sedimentary metagenomes.</title>
        <authorList>
            <person name="Kawai M."/>
            <person name="Futagami T."/>
            <person name="Toyoda A."/>
            <person name="Takaki Y."/>
            <person name="Nishi S."/>
            <person name="Hori S."/>
            <person name="Arai W."/>
            <person name="Tsubouchi T."/>
            <person name="Morono Y."/>
            <person name="Uchiyama I."/>
            <person name="Ito T."/>
            <person name="Fujiyama A."/>
            <person name="Inagaki F."/>
            <person name="Takami H."/>
        </authorList>
    </citation>
    <scope>NUCLEOTIDE SEQUENCE</scope>
    <source>
        <strain evidence="3">Expedition CK06-06</strain>
    </source>
</reference>
<evidence type="ECO:0000313" key="3">
    <source>
        <dbReference type="EMBL" id="GAH31777.1"/>
    </source>
</evidence>
<comment type="caution">
    <text evidence="3">The sequence shown here is derived from an EMBL/GenBank/DDBJ whole genome shotgun (WGS) entry which is preliminary data.</text>
</comment>
<evidence type="ECO:0000259" key="2">
    <source>
        <dbReference type="Pfam" id="PF22666"/>
    </source>
</evidence>
<dbReference type="Pfam" id="PF22666">
    <property type="entry name" value="Glyco_hydro_2_N2"/>
    <property type="match status" value="1"/>
</dbReference>
<dbReference type="InterPro" id="IPR008979">
    <property type="entry name" value="Galactose-bd-like_sf"/>
</dbReference>
<accession>X1EGP0</accession>
<name>X1EGP0_9ZZZZ</name>
<dbReference type="Gene3D" id="2.60.120.260">
    <property type="entry name" value="Galactose-binding domain-like"/>
    <property type="match status" value="1"/>
</dbReference>
<dbReference type="PANTHER" id="PTHR43536">
    <property type="entry name" value="MANNOSYLGLYCOPROTEIN ENDO-BETA-MANNOSIDASE"/>
    <property type="match status" value="1"/>
</dbReference>
<dbReference type="GO" id="GO:0004553">
    <property type="term" value="F:hydrolase activity, hydrolyzing O-glycosyl compounds"/>
    <property type="evidence" value="ECO:0007669"/>
    <property type="project" value="InterPro"/>
</dbReference>
<protein>
    <recommendedName>
        <fullName evidence="2">Beta-mannosidase-like galactose-binding domain-containing protein</fullName>
    </recommendedName>
</protein>
<feature type="domain" description="Beta-mannosidase-like galactose-binding" evidence="2">
    <location>
        <begin position="45"/>
        <end position="170"/>
    </location>
</feature>
<dbReference type="SUPFAM" id="SSF49785">
    <property type="entry name" value="Galactose-binding domain-like"/>
    <property type="match status" value="1"/>
</dbReference>
<dbReference type="InterPro" id="IPR054593">
    <property type="entry name" value="Beta-mannosidase-like_N2"/>
</dbReference>
<dbReference type="InterPro" id="IPR043534">
    <property type="entry name" value="EBDG/EBM"/>
</dbReference>
<evidence type="ECO:0000256" key="1">
    <source>
        <dbReference type="ARBA" id="ARBA00022801"/>
    </source>
</evidence>
<keyword evidence="1" id="KW-0378">Hydrolase</keyword>
<organism evidence="3">
    <name type="scientific">marine sediment metagenome</name>
    <dbReference type="NCBI Taxonomy" id="412755"/>
    <lineage>
        <taxon>unclassified sequences</taxon>
        <taxon>metagenomes</taxon>
        <taxon>ecological metagenomes</taxon>
    </lineage>
</organism>
<gene>
    <name evidence="3" type="ORF">S03H2_23569</name>
</gene>
<proteinExistence type="predicted"/>
<dbReference type="AlphaFoldDB" id="X1EGP0"/>
<dbReference type="EMBL" id="BARU01012902">
    <property type="protein sequence ID" value="GAH31777.1"/>
    <property type="molecule type" value="Genomic_DNA"/>
</dbReference>
<feature type="non-terminal residue" evidence="3">
    <location>
        <position position="171"/>
    </location>
</feature>
<dbReference type="PANTHER" id="PTHR43536:SF1">
    <property type="entry name" value="MANNOSYLGLYCOPROTEIN ENDO-BETA-MANNOSIDASE"/>
    <property type="match status" value="1"/>
</dbReference>